<organism evidence="4 5">
    <name type="scientific">Enterococcus hermanniensis</name>
    <dbReference type="NCBI Taxonomy" id="249189"/>
    <lineage>
        <taxon>Bacteria</taxon>
        <taxon>Bacillati</taxon>
        <taxon>Bacillota</taxon>
        <taxon>Bacilli</taxon>
        <taxon>Lactobacillales</taxon>
        <taxon>Enterococcaceae</taxon>
        <taxon>Enterococcus</taxon>
    </lineage>
</organism>
<dbReference type="EMBL" id="JXKQ01000019">
    <property type="protein sequence ID" value="OJG42196.1"/>
    <property type="molecule type" value="Genomic_DNA"/>
</dbReference>
<name>A0A1L8TD57_9ENTE</name>
<evidence type="ECO:0000256" key="2">
    <source>
        <dbReference type="SAM" id="MobiDB-lite"/>
    </source>
</evidence>
<dbReference type="InterPro" id="IPR024455">
    <property type="entry name" value="Phage_capsid"/>
</dbReference>
<comment type="caution">
    <text evidence="4">The sequence shown here is derived from an EMBL/GenBank/DDBJ whole genome shotgun (WGS) entry which is preliminary data.</text>
</comment>
<gene>
    <name evidence="4" type="ORF">RV04_GL000803</name>
</gene>
<dbReference type="InterPro" id="IPR054612">
    <property type="entry name" value="Phage_capsid-like_C"/>
</dbReference>
<sequence length="398" mass="44012">MDNEKLKAEAQKALDAGDLEKAKGLLAQIRANKEQEETQAQLKTELEDELKGLGASDEPKTEPETEEPTEPTEPEKDKEPEEKEEIPPIPPKKDEKKKEKENRSMEVILDDKKTNETRSINQFIRTKGEKRDGLTTVDAEAVIPIDRITKPEKQPETVVDLRQQVGRVPVTTGTGSYPILKANKNKMIAVAELVKNPALANPEFTKVKYEIETYRGYIPVSQEALDDSDVDLAGLVAEHIQRQSLNTSNAAIAAKLQTATAVSVTGIDDLKDIVNVKIDPAYAIKFVASQSFFNELDKMKDNDGRYLLQQDVTVASGYKLLGRELVVMADDVIGTAVGDKVAFIGDPSLFAKYFDRQQASVRWVDNDVYGQLLAGFVRFDVEVADTAAGFYVTLGPKA</sequence>
<accession>A0A1L8TD57</accession>
<feature type="compositionally biased region" description="Basic and acidic residues" evidence="2">
    <location>
        <begin position="91"/>
        <end position="106"/>
    </location>
</feature>
<dbReference type="NCBIfam" id="TIGR01554">
    <property type="entry name" value="major_cap_HK97"/>
    <property type="match status" value="1"/>
</dbReference>
<dbReference type="Gene3D" id="3.30.2320.10">
    <property type="entry name" value="hypothetical protein PF0899 domain"/>
    <property type="match status" value="1"/>
</dbReference>
<comment type="subcellular location">
    <subcellularLocation>
        <location evidence="1">Virion</location>
    </subcellularLocation>
</comment>
<feature type="compositionally biased region" description="Basic and acidic residues" evidence="2">
    <location>
        <begin position="1"/>
        <end position="12"/>
    </location>
</feature>
<proteinExistence type="predicted"/>
<keyword evidence="5" id="KW-1185">Reference proteome</keyword>
<protein>
    <submittedName>
        <fullName evidence="4">HK97 family phage major capsid protein</fullName>
    </submittedName>
</protein>
<dbReference type="Gene3D" id="3.30.2400.10">
    <property type="entry name" value="Major capsid protein gp5"/>
    <property type="match status" value="1"/>
</dbReference>
<dbReference type="OrthoDB" id="64791at2"/>
<evidence type="ECO:0000256" key="1">
    <source>
        <dbReference type="ARBA" id="ARBA00004328"/>
    </source>
</evidence>
<dbReference type="Pfam" id="PF05065">
    <property type="entry name" value="Phage_capsid"/>
    <property type="match status" value="1"/>
</dbReference>
<dbReference type="SUPFAM" id="SSF56563">
    <property type="entry name" value="Major capsid protein gp5"/>
    <property type="match status" value="1"/>
</dbReference>
<feature type="region of interest" description="Disordered" evidence="2">
    <location>
        <begin position="32"/>
        <end position="106"/>
    </location>
</feature>
<evidence type="ECO:0000259" key="3">
    <source>
        <dbReference type="Pfam" id="PF05065"/>
    </source>
</evidence>
<dbReference type="AlphaFoldDB" id="A0A1L8TD57"/>
<feature type="region of interest" description="Disordered" evidence="2">
    <location>
        <begin position="1"/>
        <end position="20"/>
    </location>
</feature>
<dbReference type="Proteomes" id="UP000182077">
    <property type="component" value="Unassembled WGS sequence"/>
</dbReference>
<feature type="domain" description="Phage capsid-like C-terminal" evidence="3">
    <location>
        <begin position="142"/>
        <end position="387"/>
    </location>
</feature>
<evidence type="ECO:0000313" key="5">
    <source>
        <dbReference type="Proteomes" id="UP000182077"/>
    </source>
</evidence>
<evidence type="ECO:0000313" key="4">
    <source>
        <dbReference type="EMBL" id="OJG42196.1"/>
    </source>
</evidence>
<reference evidence="4 5" key="1">
    <citation type="submission" date="2014-12" db="EMBL/GenBank/DDBJ databases">
        <title>Draft genome sequences of 29 type strains of Enterococci.</title>
        <authorList>
            <person name="Zhong Z."/>
            <person name="Sun Z."/>
            <person name="Liu W."/>
            <person name="Zhang W."/>
            <person name="Zhang H."/>
        </authorList>
    </citation>
    <scope>NUCLEOTIDE SEQUENCE [LARGE SCALE GENOMIC DNA]</scope>
    <source>
        <strain evidence="4 5">DSM 17122</strain>
    </source>
</reference>
<dbReference type="STRING" id="249189.RV04_GL000803"/>
<dbReference type="RefSeq" id="WP_071858754.1">
    <property type="nucleotide sequence ID" value="NZ_JBHSHK010000002.1"/>
</dbReference>